<feature type="transmembrane region" description="Helical" evidence="1">
    <location>
        <begin position="12"/>
        <end position="28"/>
    </location>
</feature>
<gene>
    <name evidence="2" type="ORF">NEOCIP111885_03956</name>
</gene>
<protein>
    <recommendedName>
        <fullName evidence="4">Beta-carotene 15,15'-monooxygenase</fullName>
    </recommendedName>
</protein>
<name>A0A9C7GDK1_9BACI</name>
<keyword evidence="1" id="KW-0812">Transmembrane</keyword>
<organism evidence="2 3">
    <name type="scientific">Pseudoneobacillus rhizosphaerae</name>
    <dbReference type="NCBI Taxonomy" id="2880968"/>
    <lineage>
        <taxon>Bacteria</taxon>
        <taxon>Bacillati</taxon>
        <taxon>Bacillota</taxon>
        <taxon>Bacilli</taxon>
        <taxon>Bacillales</taxon>
        <taxon>Bacillaceae</taxon>
        <taxon>Pseudoneobacillus</taxon>
    </lineage>
</organism>
<dbReference type="EMBL" id="CAKJTG010000030">
    <property type="protein sequence ID" value="CAG9610210.1"/>
    <property type="molecule type" value="Genomic_DNA"/>
</dbReference>
<feature type="transmembrane region" description="Helical" evidence="1">
    <location>
        <begin position="67"/>
        <end position="85"/>
    </location>
</feature>
<sequence length="354" mass="41775">MIYEKGNPKWAIFLVIIFMILGANYMIYNFSFFQPFDEKIVIASLIDCILVIPILTYFFIIRNKYSFKTIGIPLLAGYAAAYYIIPQEYLQSYNKLTWIIIVMEGLILTFELFLFYKILKYFPKLMKEFKNRSLEGYYFIENMNMALKSIFPNSLFEKIGTTESSIYYYSLFSFRKKINTSVIKEQFSYHKKTSVIALNLMLIHAIVIETIGIHYLLHKINPIISYITLFLNVYTVLLFIAEIQAIRLTPIQIRNEKLVIQIGIMKRINIPLKNISKIEYYNGPEKFSNKELENIFDARVNDFIQEKPKFDIYLKETSTANLLYGFTKKVNRIVLSVDEPERFYQTISQSLQEN</sequence>
<comment type="caution">
    <text evidence="2">The sequence shown here is derived from an EMBL/GenBank/DDBJ whole genome shotgun (WGS) entry which is preliminary data.</text>
</comment>
<feature type="transmembrane region" description="Helical" evidence="1">
    <location>
        <begin position="223"/>
        <end position="241"/>
    </location>
</feature>
<evidence type="ECO:0000313" key="3">
    <source>
        <dbReference type="Proteomes" id="UP000789845"/>
    </source>
</evidence>
<dbReference type="AlphaFoldDB" id="A0A9C7GDK1"/>
<feature type="transmembrane region" description="Helical" evidence="1">
    <location>
        <begin position="196"/>
        <end position="217"/>
    </location>
</feature>
<keyword evidence="1" id="KW-0472">Membrane</keyword>
<evidence type="ECO:0000256" key="1">
    <source>
        <dbReference type="SAM" id="Phobius"/>
    </source>
</evidence>
<feature type="transmembrane region" description="Helical" evidence="1">
    <location>
        <begin position="97"/>
        <end position="119"/>
    </location>
</feature>
<keyword evidence="3" id="KW-1185">Reference proteome</keyword>
<dbReference type="Proteomes" id="UP000789845">
    <property type="component" value="Unassembled WGS sequence"/>
</dbReference>
<accession>A0A9C7GDK1</accession>
<evidence type="ECO:0008006" key="4">
    <source>
        <dbReference type="Google" id="ProtNLM"/>
    </source>
</evidence>
<evidence type="ECO:0000313" key="2">
    <source>
        <dbReference type="EMBL" id="CAG9610210.1"/>
    </source>
</evidence>
<feature type="transmembrane region" description="Helical" evidence="1">
    <location>
        <begin position="40"/>
        <end position="60"/>
    </location>
</feature>
<keyword evidence="1" id="KW-1133">Transmembrane helix</keyword>
<reference evidence="2" key="1">
    <citation type="submission" date="2021-10" db="EMBL/GenBank/DDBJ databases">
        <authorList>
            <person name="Criscuolo A."/>
        </authorList>
    </citation>
    <scope>NUCLEOTIDE SEQUENCE</scope>
    <source>
        <strain evidence="2">CIP111885</strain>
    </source>
</reference>
<proteinExistence type="predicted"/>